<keyword evidence="2" id="KW-1185">Reference proteome</keyword>
<dbReference type="Proteomes" id="UP001201985">
    <property type="component" value="Unassembled WGS sequence"/>
</dbReference>
<dbReference type="SUPFAM" id="SSF53098">
    <property type="entry name" value="Ribonuclease H-like"/>
    <property type="match status" value="1"/>
</dbReference>
<dbReference type="Gene3D" id="3.30.420.10">
    <property type="entry name" value="Ribonuclease H-like superfamily/Ribonuclease H"/>
    <property type="match status" value="1"/>
</dbReference>
<evidence type="ECO:0000313" key="1">
    <source>
        <dbReference type="EMBL" id="MCI0756326.1"/>
    </source>
</evidence>
<proteinExistence type="predicted"/>
<organism evidence="1 2">
    <name type="scientific">Teichococcus vastitatis</name>
    <dbReference type="NCBI Taxonomy" id="2307076"/>
    <lineage>
        <taxon>Bacteria</taxon>
        <taxon>Pseudomonadati</taxon>
        <taxon>Pseudomonadota</taxon>
        <taxon>Alphaproteobacteria</taxon>
        <taxon>Acetobacterales</taxon>
        <taxon>Roseomonadaceae</taxon>
        <taxon>Roseomonas</taxon>
    </lineage>
</organism>
<accession>A0ABS9WAQ7</accession>
<dbReference type="InterPro" id="IPR036397">
    <property type="entry name" value="RNaseH_sf"/>
</dbReference>
<sequence>MDFEASSLGKRGFPIEVGWVAENGSEEGYLIRPAPDWDEWDAQAEQIHGISRDRLLREGTPHDAVAGRMLDVLSGHDLFASAPSWDGQWLSKLLRAARLPRHALRLRDTEEAHRAVASAVLERTSMTAKARAERIDLLVQAAREAKSRQGIPAHRAVDDARQELQLWLSVRRQAEAAGAAA</sequence>
<comment type="caution">
    <text evidence="1">The sequence shown here is derived from an EMBL/GenBank/DDBJ whole genome shotgun (WGS) entry which is preliminary data.</text>
</comment>
<dbReference type="InterPro" id="IPR012337">
    <property type="entry name" value="RNaseH-like_sf"/>
</dbReference>
<dbReference type="RefSeq" id="WP_238384286.1">
    <property type="nucleotide sequence ID" value="NZ_JALBUU010000125.1"/>
</dbReference>
<protein>
    <submittedName>
        <fullName evidence="1">Transcriptional regulator</fullName>
    </submittedName>
</protein>
<gene>
    <name evidence="1" type="ORF">MON41_22045</name>
</gene>
<dbReference type="EMBL" id="JALBUU010000125">
    <property type="protein sequence ID" value="MCI0756326.1"/>
    <property type="molecule type" value="Genomic_DNA"/>
</dbReference>
<reference evidence="1 2" key="1">
    <citation type="submission" date="2022-03" db="EMBL/GenBank/DDBJ databases">
        <title>Complete genome analysis of Roseomonas KG 17.1 : a prolific producer of plant growth promoters.</title>
        <authorList>
            <person name="Saadouli I."/>
            <person name="Najjari A."/>
            <person name="Mosbah A."/>
            <person name="Ouzari H.I."/>
        </authorList>
    </citation>
    <scope>NUCLEOTIDE SEQUENCE [LARGE SCALE GENOMIC DNA]</scope>
    <source>
        <strain evidence="1 2">KG17-1</strain>
    </source>
</reference>
<name>A0ABS9WAQ7_9PROT</name>
<evidence type="ECO:0000313" key="2">
    <source>
        <dbReference type="Proteomes" id="UP001201985"/>
    </source>
</evidence>